<dbReference type="EMBL" id="MU003726">
    <property type="protein sequence ID" value="KAF2801957.1"/>
    <property type="molecule type" value="Genomic_DNA"/>
</dbReference>
<dbReference type="Proteomes" id="UP000504636">
    <property type="component" value="Unplaced"/>
</dbReference>
<reference evidence="6" key="2">
    <citation type="submission" date="2020-04" db="EMBL/GenBank/DDBJ databases">
        <authorList>
            <consortium name="NCBI Genome Project"/>
        </authorList>
    </citation>
    <scope>NUCLEOTIDE SEQUENCE</scope>
    <source>
        <strain evidence="6">CBS 304.34</strain>
    </source>
</reference>
<evidence type="ECO:0000256" key="2">
    <source>
        <dbReference type="ARBA" id="ARBA00023043"/>
    </source>
</evidence>
<reference evidence="6" key="3">
    <citation type="submission" date="2025-04" db="UniProtKB">
        <authorList>
            <consortium name="RefSeq"/>
        </authorList>
    </citation>
    <scope>IDENTIFICATION</scope>
    <source>
        <strain evidence="6">CBS 304.34</strain>
    </source>
</reference>
<proteinExistence type="predicted"/>
<dbReference type="InterPro" id="IPR036770">
    <property type="entry name" value="Ankyrin_rpt-contain_sf"/>
</dbReference>
<dbReference type="SMART" id="SM00248">
    <property type="entry name" value="ANK"/>
    <property type="match status" value="3"/>
</dbReference>
<dbReference type="InterPro" id="IPR002110">
    <property type="entry name" value="Ankyrin_rpt"/>
</dbReference>
<dbReference type="SUPFAM" id="SSF48403">
    <property type="entry name" value="Ankyrin repeat"/>
    <property type="match status" value="1"/>
</dbReference>
<gene>
    <name evidence="4 6" type="ORF">BDZ99DRAFT_348249</name>
</gene>
<dbReference type="RefSeq" id="XP_033568921.1">
    <property type="nucleotide sequence ID" value="XM_033714463.1"/>
</dbReference>
<dbReference type="Pfam" id="PF12796">
    <property type="entry name" value="Ank_2"/>
    <property type="match status" value="1"/>
</dbReference>
<dbReference type="GeneID" id="54455356"/>
<keyword evidence="5" id="KW-1185">Reference proteome</keyword>
<dbReference type="PROSITE" id="PS50088">
    <property type="entry name" value="ANK_REPEAT"/>
    <property type="match status" value="2"/>
</dbReference>
<protein>
    <submittedName>
        <fullName evidence="4 6">Ankyrin</fullName>
    </submittedName>
</protein>
<evidence type="ECO:0000256" key="1">
    <source>
        <dbReference type="ARBA" id="ARBA00022737"/>
    </source>
</evidence>
<evidence type="ECO:0000256" key="3">
    <source>
        <dbReference type="PROSITE-ProRule" id="PRU00023"/>
    </source>
</evidence>
<keyword evidence="1" id="KW-0677">Repeat</keyword>
<dbReference type="Gene3D" id="1.25.40.20">
    <property type="entry name" value="Ankyrin repeat-containing domain"/>
    <property type="match status" value="1"/>
</dbReference>
<dbReference type="OrthoDB" id="21416at2759"/>
<feature type="non-terminal residue" evidence="4">
    <location>
        <position position="1"/>
    </location>
</feature>
<dbReference type="Pfam" id="PF13637">
    <property type="entry name" value="Ank_4"/>
    <property type="match status" value="1"/>
</dbReference>
<dbReference type="PANTHER" id="PTHR24198">
    <property type="entry name" value="ANKYRIN REPEAT AND PROTEIN KINASE DOMAIN-CONTAINING PROTEIN"/>
    <property type="match status" value="1"/>
</dbReference>
<reference evidence="4 6" key="1">
    <citation type="journal article" date="2020" name="Stud. Mycol.">
        <title>101 Dothideomycetes genomes: a test case for predicting lifestyles and emergence of pathogens.</title>
        <authorList>
            <person name="Haridas S."/>
            <person name="Albert R."/>
            <person name="Binder M."/>
            <person name="Bloem J."/>
            <person name="Labutti K."/>
            <person name="Salamov A."/>
            <person name="Andreopoulos B."/>
            <person name="Baker S."/>
            <person name="Barry K."/>
            <person name="Bills G."/>
            <person name="Bluhm B."/>
            <person name="Cannon C."/>
            <person name="Castanera R."/>
            <person name="Culley D."/>
            <person name="Daum C."/>
            <person name="Ezra D."/>
            <person name="Gonzalez J."/>
            <person name="Henrissat B."/>
            <person name="Kuo A."/>
            <person name="Liang C."/>
            <person name="Lipzen A."/>
            <person name="Lutzoni F."/>
            <person name="Magnuson J."/>
            <person name="Mondo S."/>
            <person name="Nolan M."/>
            <person name="Ohm R."/>
            <person name="Pangilinan J."/>
            <person name="Park H.-J."/>
            <person name="Ramirez L."/>
            <person name="Alfaro M."/>
            <person name="Sun H."/>
            <person name="Tritt A."/>
            <person name="Yoshinaga Y."/>
            <person name="Zwiers L.-H."/>
            <person name="Turgeon B."/>
            <person name="Goodwin S."/>
            <person name="Spatafora J."/>
            <person name="Crous P."/>
            <person name="Grigoriev I."/>
        </authorList>
    </citation>
    <scope>NUCLEOTIDE SEQUENCE</scope>
    <source>
        <strain evidence="4 6">CBS 304.34</strain>
    </source>
</reference>
<evidence type="ECO:0000313" key="5">
    <source>
        <dbReference type="Proteomes" id="UP000504636"/>
    </source>
</evidence>
<accession>A0A6A6Y2B6</accession>
<organism evidence="4">
    <name type="scientific">Mytilinidion resinicola</name>
    <dbReference type="NCBI Taxonomy" id="574789"/>
    <lineage>
        <taxon>Eukaryota</taxon>
        <taxon>Fungi</taxon>
        <taxon>Dikarya</taxon>
        <taxon>Ascomycota</taxon>
        <taxon>Pezizomycotina</taxon>
        <taxon>Dothideomycetes</taxon>
        <taxon>Pleosporomycetidae</taxon>
        <taxon>Mytilinidiales</taxon>
        <taxon>Mytilinidiaceae</taxon>
        <taxon>Mytilinidion</taxon>
    </lineage>
</organism>
<sequence>SPLRYAFSRGYLEIVDVLLGHDGVDINLQDSRGWTELHSAIEAPEASHCRNIVQLLLDHQEVNVNAMTSDGQTALHLAAGRNGHEVVQMFLSHQDVKVNAVNSDGETALHLA</sequence>
<dbReference type="PROSITE" id="PS50297">
    <property type="entry name" value="ANK_REP_REGION"/>
    <property type="match status" value="1"/>
</dbReference>
<keyword evidence="2 3" id="KW-0040">ANK repeat</keyword>
<feature type="non-terminal residue" evidence="4">
    <location>
        <position position="112"/>
    </location>
</feature>
<feature type="repeat" description="ANK" evidence="3">
    <location>
        <begin position="70"/>
        <end position="103"/>
    </location>
</feature>
<dbReference type="PANTHER" id="PTHR24198:SF165">
    <property type="entry name" value="ANKYRIN REPEAT-CONTAINING PROTEIN-RELATED"/>
    <property type="match status" value="1"/>
</dbReference>
<name>A0A6A6Y2B6_9PEZI</name>
<dbReference type="AlphaFoldDB" id="A0A6A6Y2B6"/>
<feature type="repeat" description="ANK" evidence="3">
    <location>
        <begin position="1"/>
        <end position="31"/>
    </location>
</feature>
<evidence type="ECO:0000313" key="4">
    <source>
        <dbReference type="EMBL" id="KAF2801957.1"/>
    </source>
</evidence>
<evidence type="ECO:0000313" key="6">
    <source>
        <dbReference type="RefSeq" id="XP_033568921.1"/>
    </source>
</evidence>